<keyword evidence="2" id="KW-1185">Reference proteome</keyword>
<evidence type="ECO:0000313" key="2">
    <source>
        <dbReference type="Proteomes" id="UP000054549"/>
    </source>
</evidence>
<dbReference type="AlphaFoldDB" id="A0A0C2W4V3"/>
<evidence type="ECO:0000313" key="1">
    <source>
        <dbReference type="EMBL" id="KIL56157.1"/>
    </source>
</evidence>
<gene>
    <name evidence="1" type="ORF">M378DRAFT_539841</name>
</gene>
<organism evidence="1 2">
    <name type="scientific">Amanita muscaria (strain Koide BX008)</name>
    <dbReference type="NCBI Taxonomy" id="946122"/>
    <lineage>
        <taxon>Eukaryota</taxon>
        <taxon>Fungi</taxon>
        <taxon>Dikarya</taxon>
        <taxon>Basidiomycota</taxon>
        <taxon>Agaricomycotina</taxon>
        <taxon>Agaricomycetes</taxon>
        <taxon>Agaricomycetidae</taxon>
        <taxon>Agaricales</taxon>
        <taxon>Pluteineae</taxon>
        <taxon>Amanitaceae</taxon>
        <taxon>Amanita</taxon>
    </lineage>
</organism>
<dbReference type="InParanoid" id="A0A0C2W4V3"/>
<name>A0A0C2W4V3_AMAMK</name>
<dbReference type="Proteomes" id="UP000054549">
    <property type="component" value="Unassembled WGS sequence"/>
</dbReference>
<reference evidence="1 2" key="1">
    <citation type="submission" date="2014-04" db="EMBL/GenBank/DDBJ databases">
        <title>Evolutionary Origins and Diversification of the Mycorrhizal Mutualists.</title>
        <authorList>
            <consortium name="DOE Joint Genome Institute"/>
            <consortium name="Mycorrhizal Genomics Consortium"/>
            <person name="Kohler A."/>
            <person name="Kuo A."/>
            <person name="Nagy L.G."/>
            <person name="Floudas D."/>
            <person name="Copeland A."/>
            <person name="Barry K.W."/>
            <person name="Cichocki N."/>
            <person name="Veneault-Fourrey C."/>
            <person name="LaButti K."/>
            <person name="Lindquist E.A."/>
            <person name="Lipzen A."/>
            <person name="Lundell T."/>
            <person name="Morin E."/>
            <person name="Murat C."/>
            <person name="Riley R."/>
            <person name="Ohm R."/>
            <person name="Sun H."/>
            <person name="Tunlid A."/>
            <person name="Henrissat B."/>
            <person name="Grigoriev I.V."/>
            <person name="Hibbett D.S."/>
            <person name="Martin F."/>
        </authorList>
    </citation>
    <scope>NUCLEOTIDE SEQUENCE [LARGE SCALE GENOMIC DNA]</scope>
    <source>
        <strain evidence="1 2">Koide BX008</strain>
    </source>
</reference>
<accession>A0A0C2W4V3</accession>
<protein>
    <submittedName>
        <fullName evidence="1">Uncharacterized protein</fullName>
    </submittedName>
</protein>
<dbReference type="HOGENOM" id="CLU_1165574_0_0_1"/>
<dbReference type="EMBL" id="KN818442">
    <property type="protein sequence ID" value="KIL56157.1"/>
    <property type="molecule type" value="Genomic_DNA"/>
</dbReference>
<sequence length="238" mass="26417">MRMIGGGVQKAIEHGTQSPAVLDKADMAANFLKPLKAFDSVVKGLADVHPYAKVALSVLSWASQAILAQANRDKLIQELQSRIADVYEFMLGDGRLDKLISMKDVLSQASQVMLECAKFIQVYSRPNFLSRFGKEVFSDTDDAVAKYTKAIDGLMQQFHQYAMRDALINTHDILTTTNDVLTTTHDIRGNIRHALEDIRQLGQPSPTRAIVNIMLMCSLTIQATTNTSTESRMLKEQA</sequence>
<dbReference type="OrthoDB" id="163438at2759"/>
<proteinExistence type="predicted"/>
<dbReference type="STRING" id="946122.A0A0C2W4V3"/>